<proteinExistence type="predicted"/>
<dbReference type="Proteomes" id="UP000253426">
    <property type="component" value="Unassembled WGS sequence"/>
</dbReference>
<evidence type="ECO:0000313" key="3">
    <source>
        <dbReference type="Proteomes" id="UP000253426"/>
    </source>
</evidence>
<keyword evidence="1" id="KW-0732">Signal</keyword>
<evidence type="ECO:0000313" key="2">
    <source>
        <dbReference type="EMBL" id="RBP36624.1"/>
    </source>
</evidence>
<comment type="caution">
    <text evidence="2">The sequence shown here is derived from an EMBL/GenBank/DDBJ whole genome shotgun (WGS) entry which is preliminary data.</text>
</comment>
<feature type="chain" id="PRO_5017016939" evidence="1">
    <location>
        <begin position="21"/>
        <end position="144"/>
    </location>
</feature>
<feature type="signal peptide" evidence="1">
    <location>
        <begin position="1"/>
        <end position="20"/>
    </location>
</feature>
<gene>
    <name evidence="2" type="ORF">DES53_11663</name>
</gene>
<organism evidence="2 3">
    <name type="scientific">Roseimicrobium gellanilyticum</name>
    <dbReference type="NCBI Taxonomy" id="748857"/>
    <lineage>
        <taxon>Bacteria</taxon>
        <taxon>Pseudomonadati</taxon>
        <taxon>Verrucomicrobiota</taxon>
        <taxon>Verrucomicrobiia</taxon>
        <taxon>Verrucomicrobiales</taxon>
        <taxon>Verrucomicrobiaceae</taxon>
        <taxon>Roseimicrobium</taxon>
    </lineage>
</organism>
<dbReference type="AlphaFoldDB" id="A0A366H5H6"/>
<accession>A0A366H5H6</accession>
<evidence type="ECO:0000256" key="1">
    <source>
        <dbReference type="SAM" id="SignalP"/>
    </source>
</evidence>
<dbReference type="RefSeq" id="WP_113961856.1">
    <property type="nucleotide sequence ID" value="NZ_QNRR01000016.1"/>
</dbReference>
<dbReference type="EMBL" id="QNRR01000016">
    <property type="protein sequence ID" value="RBP36624.1"/>
    <property type="molecule type" value="Genomic_DNA"/>
</dbReference>
<name>A0A366H5H6_9BACT</name>
<sequence length="144" mass="15689">MKLSCIAAALALCVVSSSFGADYDFRFKLVNRTDPTSPMVEFELKNVSGKALKVYGVGADTGKARKPAYVYFEYKPKQTWKSSGKGAFGETAAEVVSLAPGEQRIVHIPLRDIVRGDAETRIGLRTGFADGKLWSEPVQAKDLQ</sequence>
<protein>
    <submittedName>
        <fullName evidence="2">Uncharacterized protein</fullName>
    </submittedName>
</protein>
<keyword evidence="3" id="KW-1185">Reference proteome</keyword>
<reference evidence="2 3" key="1">
    <citation type="submission" date="2018-06" db="EMBL/GenBank/DDBJ databases">
        <title>Genomic Encyclopedia of Type Strains, Phase IV (KMG-IV): sequencing the most valuable type-strain genomes for metagenomic binning, comparative biology and taxonomic classification.</title>
        <authorList>
            <person name="Goeker M."/>
        </authorList>
    </citation>
    <scope>NUCLEOTIDE SEQUENCE [LARGE SCALE GENOMIC DNA]</scope>
    <source>
        <strain evidence="2 3">DSM 25532</strain>
    </source>
</reference>